<keyword evidence="7 8" id="KW-0472">Membrane</keyword>
<evidence type="ECO:0000256" key="7">
    <source>
        <dbReference type="ARBA" id="ARBA00023136"/>
    </source>
</evidence>
<gene>
    <name evidence="10" type="ORF">Ga0609869_001710</name>
</gene>
<keyword evidence="5" id="KW-0448">Lipopolysaccharide biosynthesis</keyword>
<evidence type="ECO:0000256" key="8">
    <source>
        <dbReference type="SAM" id="Phobius"/>
    </source>
</evidence>
<evidence type="ECO:0000256" key="5">
    <source>
        <dbReference type="ARBA" id="ARBA00022985"/>
    </source>
</evidence>
<evidence type="ECO:0000256" key="4">
    <source>
        <dbReference type="ARBA" id="ARBA00022692"/>
    </source>
</evidence>
<keyword evidence="2" id="KW-0328">Glycosyltransferase</keyword>
<name>A0ABV3XSR2_9RHOB</name>
<dbReference type="Gene3D" id="3.90.550.10">
    <property type="entry name" value="Spore Coat Polysaccharide Biosynthesis Protein SpsA, Chain A"/>
    <property type="match status" value="1"/>
</dbReference>
<evidence type="ECO:0000256" key="1">
    <source>
        <dbReference type="ARBA" id="ARBA00022475"/>
    </source>
</evidence>
<keyword evidence="11" id="KW-1185">Reference proteome</keyword>
<evidence type="ECO:0000259" key="9">
    <source>
        <dbReference type="Pfam" id="PF00535"/>
    </source>
</evidence>
<dbReference type="InterPro" id="IPR050256">
    <property type="entry name" value="Glycosyltransferase_2"/>
</dbReference>
<dbReference type="Pfam" id="PF00535">
    <property type="entry name" value="Glycos_transf_2"/>
    <property type="match status" value="1"/>
</dbReference>
<dbReference type="EMBL" id="JBEHHI010000001">
    <property type="protein sequence ID" value="MEX5728357.1"/>
    <property type="molecule type" value="Genomic_DNA"/>
</dbReference>
<feature type="transmembrane region" description="Helical" evidence="8">
    <location>
        <begin position="210"/>
        <end position="231"/>
    </location>
</feature>
<accession>A0ABV3XSR2</accession>
<dbReference type="PANTHER" id="PTHR48090:SF3">
    <property type="entry name" value="UNDECAPRENYL-PHOSPHATE 4-DEOXY-4-FORMAMIDO-L-ARABINOSE TRANSFERASE"/>
    <property type="match status" value="1"/>
</dbReference>
<feature type="transmembrane region" description="Helical" evidence="8">
    <location>
        <begin position="270"/>
        <end position="292"/>
    </location>
</feature>
<keyword evidence="3" id="KW-0808">Transferase</keyword>
<evidence type="ECO:0000256" key="2">
    <source>
        <dbReference type="ARBA" id="ARBA00022676"/>
    </source>
</evidence>
<evidence type="ECO:0000256" key="6">
    <source>
        <dbReference type="ARBA" id="ARBA00022989"/>
    </source>
</evidence>
<protein>
    <submittedName>
        <fullName evidence="10">Glycosyltransferase involved in cell wall biosynthesis</fullName>
    </submittedName>
</protein>
<dbReference type="SUPFAM" id="SSF53448">
    <property type="entry name" value="Nucleotide-diphospho-sugar transferases"/>
    <property type="match status" value="1"/>
</dbReference>
<dbReference type="Proteomes" id="UP001560019">
    <property type="component" value="Unassembled WGS sequence"/>
</dbReference>
<keyword evidence="4 8" id="KW-0812">Transmembrane</keyword>
<evidence type="ECO:0000256" key="3">
    <source>
        <dbReference type="ARBA" id="ARBA00022679"/>
    </source>
</evidence>
<evidence type="ECO:0000313" key="11">
    <source>
        <dbReference type="Proteomes" id="UP001560019"/>
    </source>
</evidence>
<dbReference type="InterPro" id="IPR001173">
    <property type="entry name" value="Glyco_trans_2-like"/>
</dbReference>
<dbReference type="RefSeq" id="WP_125408692.1">
    <property type="nucleotide sequence ID" value="NZ_JBEHHI010000001.1"/>
</dbReference>
<reference evidence="10 11" key="1">
    <citation type="submission" date="2024-06" db="EMBL/GenBank/DDBJ databases">
        <title>Genome of Rhodovulum iodosum, a marine photoferrotroph.</title>
        <authorList>
            <person name="Bianchini G."/>
            <person name="Nikeleit V."/>
            <person name="Kappler A."/>
            <person name="Bryce C."/>
            <person name="Sanchez-Baracaldo P."/>
        </authorList>
    </citation>
    <scope>NUCLEOTIDE SEQUENCE [LARGE SCALE GENOMIC DNA]</scope>
    <source>
        <strain evidence="10 11">UT/N1</strain>
    </source>
</reference>
<dbReference type="InterPro" id="IPR029044">
    <property type="entry name" value="Nucleotide-diphossugar_trans"/>
</dbReference>
<sequence length="313" mass="34768">MPDAPDFSFVVPAYNEEASIEILAGEIHAAMETIGGTYEIVWVDDGSSDGTTAAMKRTAEQAENVHIVRLGRNMGKSEAYTRGFARAAGRRVVTLDADLQDDPAELPKLLAVMEEGFDLVVGRKLGRMGNEPRKKLVSYPFNLMLRVLFGLQLRDTNSGFRVMRREVAKSLELYGDLYRFIPQISHMNGFLVTECGVIHRKRTFGKSKYGVSRFWTGLLDLVTVAFLGLYVKKPLHFFATLGAAFAVIGVSLELYVLISKLSGNTFQQHVAAIVIGAMLITLSVQLFMSGVLADMLASQHRMIQDLRRTKKDQ</sequence>
<feature type="domain" description="Glycosyltransferase 2-like" evidence="9">
    <location>
        <begin position="8"/>
        <end position="170"/>
    </location>
</feature>
<evidence type="ECO:0000313" key="10">
    <source>
        <dbReference type="EMBL" id="MEX5728357.1"/>
    </source>
</evidence>
<proteinExistence type="predicted"/>
<keyword evidence="6 8" id="KW-1133">Transmembrane helix</keyword>
<dbReference type="PANTHER" id="PTHR48090">
    <property type="entry name" value="UNDECAPRENYL-PHOSPHATE 4-DEOXY-4-FORMAMIDO-L-ARABINOSE TRANSFERASE-RELATED"/>
    <property type="match status" value="1"/>
</dbReference>
<comment type="caution">
    <text evidence="10">The sequence shown here is derived from an EMBL/GenBank/DDBJ whole genome shotgun (WGS) entry which is preliminary data.</text>
</comment>
<keyword evidence="1" id="KW-1003">Cell membrane</keyword>
<organism evidence="10 11">
    <name type="scientific">Rhodovulum iodosum</name>
    <dbReference type="NCBI Taxonomy" id="68291"/>
    <lineage>
        <taxon>Bacteria</taxon>
        <taxon>Pseudomonadati</taxon>
        <taxon>Pseudomonadota</taxon>
        <taxon>Alphaproteobacteria</taxon>
        <taxon>Rhodobacterales</taxon>
        <taxon>Paracoccaceae</taxon>
        <taxon>Rhodovulum</taxon>
    </lineage>
</organism>
<feature type="transmembrane region" description="Helical" evidence="8">
    <location>
        <begin position="237"/>
        <end position="258"/>
    </location>
</feature>
<dbReference type="CDD" id="cd04187">
    <property type="entry name" value="DPM1_like_bac"/>
    <property type="match status" value="1"/>
</dbReference>